<gene>
    <name evidence="6" type="ORF">A2777_02860</name>
</gene>
<name>A0A1F5Z7J5_9BACT</name>
<evidence type="ECO:0000313" key="7">
    <source>
        <dbReference type="Proteomes" id="UP000177354"/>
    </source>
</evidence>
<comment type="subcellular location">
    <subcellularLocation>
        <location evidence="1">Membrane</location>
        <topology evidence="1">Multi-pass membrane protein</topology>
    </subcellularLocation>
</comment>
<dbReference type="CDD" id="cd16914">
    <property type="entry name" value="EcfT"/>
    <property type="match status" value="1"/>
</dbReference>
<keyword evidence="4 5" id="KW-0472">Membrane</keyword>
<feature type="transmembrane region" description="Helical" evidence="5">
    <location>
        <begin position="122"/>
        <end position="144"/>
    </location>
</feature>
<dbReference type="InterPro" id="IPR003339">
    <property type="entry name" value="ABC/ECF_trnsptr_transmembrane"/>
</dbReference>
<dbReference type="EMBL" id="MFJF01000002">
    <property type="protein sequence ID" value="OGG08363.1"/>
    <property type="molecule type" value="Genomic_DNA"/>
</dbReference>
<dbReference type="Proteomes" id="UP000177354">
    <property type="component" value="Unassembled WGS sequence"/>
</dbReference>
<evidence type="ECO:0000256" key="3">
    <source>
        <dbReference type="ARBA" id="ARBA00022989"/>
    </source>
</evidence>
<dbReference type="GO" id="GO:0005886">
    <property type="term" value="C:plasma membrane"/>
    <property type="evidence" value="ECO:0007669"/>
    <property type="project" value="UniProtKB-ARBA"/>
</dbReference>
<proteinExistence type="predicted"/>
<evidence type="ECO:0008006" key="8">
    <source>
        <dbReference type="Google" id="ProtNLM"/>
    </source>
</evidence>
<keyword evidence="3 5" id="KW-1133">Transmembrane helix</keyword>
<accession>A0A1F5Z7J5</accession>
<organism evidence="6 7">
    <name type="scientific">Candidatus Gottesmanbacteria bacterium RIFCSPHIGHO2_01_FULL_40_15</name>
    <dbReference type="NCBI Taxonomy" id="1798376"/>
    <lineage>
        <taxon>Bacteria</taxon>
        <taxon>Candidatus Gottesmaniibacteriota</taxon>
    </lineage>
</organism>
<evidence type="ECO:0000256" key="5">
    <source>
        <dbReference type="SAM" id="Phobius"/>
    </source>
</evidence>
<dbReference type="Pfam" id="PF02361">
    <property type="entry name" value="CbiQ"/>
    <property type="match status" value="1"/>
</dbReference>
<reference evidence="6 7" key="1">
    <citation type="journal article" date="2016" name="Nat. Commun.">
        <title>Thousands of microbial genomes shed light on interconnected biogeochemical processes in an aquifer system.</title>
        <authorList>
            <person name="Anantharaman K."/>
            <person name="Brown C.T."/>
            <person name="Hug L.A."/>
            <person name="Sharon I."/>
            <person name="Castelle C.J."/>
            <person name="Probst A.J."/>
            <person name="Thomas B.C."/>
            <person name="Singh A."/>
            <person name="Wilkins M.J."/>
            <person name="Karaoz U."/>
            <person name="Brodie E.L."/>
            <person name="Williams K.H."/>
            <person name="Hubbard S.S."/>
            <person name="Banfield J.F."/>
        </authorList>
    </citation>
    <scope>NUCLEOTIDE SEQUENCE [LARGE SCALE GENOMIC DNA]</scope>
</reference>
<comment type="caution">
    <text evidence="6">The sequence shown here is derived from an EMBL/GenBank/DDBJ whole genome shotgun (WGS) entry which is preliminary data.</text>
</comment>
<feature type="transmembrane region" description="Helical" evidence="5">
    <location>
        <begin position="56"/>
        <end position="73"/>
    </location>
</feature>
<feature type="transmembrane region" description="Helical" evidence="5">
    <location>
        <begin position="6"/>
        <end position="23"/>
    </location>
</feature>
<protein>
    <recommendedName>
        <fullName evidence="8">Cobalt ABC transporter permease</fullName>
    </recommendedName>
</protein>
<sequence length="190" mass="21485">MTSKYYNAVKILALILTSTFLLLQKNTISIFLINSLLITLALVLSGQKIYSRLKPLFFISLLIILFRLVLGIEETVEERLAGGIVASLRIVSLSLLVFLYTAVTDPSNIIEGLFFLPKTFRLGLTMTLSLLTVIFDEINLINIIQQSRGYKKSFITPWKNIKPVIIPLLHRTFKRAEQLSVTLYSKGYGD</sequence>
<feature type="transmembrane region" description="Helical" evidence="5">
    <location>
        <begin position="80"/>
        <end position="102"/>
    </location>
</feature>
<keyword evidence="2 5" id="KW-0812">Transmembrane</keyword>
<evidence type="ECO:0000256" key="1">
    <source>
        <dbReference type="ARBA" id="ARBA00004141"/>
    </source>
</evidence>
<evidence type="ECO:0000256" key="2">
    <source>
        <dbReference type="ARBA" id="ARBA00022692"/>
    </source>
</evidence>
<evidence type="ECO:0000313" key="6">
    <source>
        <dbReference type="EMBL" id="OGG08363.1"/>
    </source>
</evidence>
<evidence type="ECO:0000256" key="4">
    <source>
        <dbReference type="ARBA" id="ARBA00023136"/>
    </source>
</evidence>
<dbReference type="AlphaFoldDB" id="A0A1F5Z7J5"/>